<keyword evidence="2" id="KW-1185">Reference proteome</keyword>
<dbReference type="OrthoDB" id="8421028at2"/>
<dbReference type="EMBL" id="LJYG01000090">
    <property type="protein sequence ID" value="KRQ09154.1"/>
    <property type="molecule type" value="Genomic_DNA"/>
</dbReference>
<evidence type="ECO:0000313" key="1">
    <source>
        <dbReference type="EMBL" id="KRQ09154.1"/>
    </source>
</evidence>
<evidence type="ECO:0000313" key="2">
    <source>
        <dbReference type="Proteomes" id="UP000051936"/>
    </source>
</evidence>
<reference evidence="1 2" key="1">
    <citation type="submission" date="2015-09" db="EMBL/GenBank/DDBJ databases">
        <title>Draft Genome Sequence of Bradyrhizobium manausense Strain BR 3351T, a Novel Symbiotic Nitrogen-Fixing Alphaproteobacterium Isolated from Brazilian Amazon Rain Forest.</title>
        <authorList>
            <person name="De Araujo J.L."/>
            <person name="Zilli J.E."/>
        </authorList>
    </citation>
    <scope>NUCLEOTIDE SEQUENCE [LARGE SCALE GENOMIC DNA]</scope>
    <source>
        <strain evidence="1 2">BR3351</strain>
    </source>
</reference>
<dbReference type="Proteomes" id="UP000051936">
    <property type="component" value="Unassembled WGS sequence"/>
</dbReference>
<dbReference type="STRING" id="989370.AOQ71_21225"/>
<protein>
    <submittedName>
        <fullName evidence="1">Uncharacterized protein</fullName>
    </submittedName>
</protein>
<dbReference type="AlphaFoldDB" id="A0A0R3DPB2"/>
<dbReference type="RefSeq" id="WP_057750415.1">
    <property type="nucleotide sequence ID" value="NZ_LJYG01000090.1"/>
</dbReference>
<name>A0A0R3DPB2_9BRAD</name>
<proteinExistence type="predicted"/>
<accession>A0A0R3DPB2</accession>
<gene>
    <name evidence="1" type="ORF">AOQ71_21225</name>
</gene>
<comment type="caution">
    <text evidence="1">The sequence shown here is derived from an EMBL/GenBank/DDBJ whole genome shotgun (WGS) entry which is preliminary data.</text>
</comment>
<sequence>MAEAELSLFAERERTRQEPLKRGEQLFEFYDSCARDGYDQLRVLLNGWIAAIPEEHRAELVSRMQYGGDEAFGAALCELLVASFLTKSGLKLVFHPDVPGSTNHPDFAVVDEAGKTICYVEVTTVNRAAERAKEQNREAVIYNAIDGAKLPAGCLLGYNLVRAGPSSPATKPLVAAIEQWARDNVEQARTAEMVGRFTAGEWIIEMELYAGGEPGQRGHAIGVASLGGGIIHPHKDIRAALVKKSRRYGKLDAPYVIVVGDGKDQLFSAETVRIALTEAVFGDEKAAMVGGKLRLDYAKNGFWNGPNGPQNQHVSGVLLLPKHTAWHLREEKWHPLLAVNPWATSALSAELKTLPCLENDNGRWSRHDGVNFADILGVPNPWPPE</sequence>
<organism evidence="1 2">
    <name type="scientific">Bradyrhizobium manausense</name>
    <dbReference type="NCBI Taxonomy" id="989370"/>
    <lineage>
        <taxon>Bacteria</taxon>
        <taxon>Pseudomonadati</taxon>
        <taxon>Pseudomonadota</taxon>
        <taxon>Alphaproteobacteria</taxon>
        <taxon>Hyphomicrobiales</taxon>
        <taxon>Nitrobacteraceae</taxon>
        <taxon>Bradyrhizobium</taxon>
    </lineage>
</organism>